<gene>
    <name evidence="14" type="primary">APN2</name>
    <name evidence="14" type="ORF">QQX98_009256</name>
</gene>
<evidence type="ECO:0000259" key="13">
    <source>
        <dbReference type="PROSITE" id="PS51999"/>
    </source>
</evidence>
<dbReference type="Proteomes" id="UP001498476">
    <property type="component" value="Unassembled WGS sequence"/>
</dbReference>
<evidence type="ECO:0000256" key="8">
    <source>
        <dbReference type="ARBA" id="ARBA00022833"/>
    </source>
</evidence>
<feature type="region of interest" description="Disordered" evidence="12">
    <location>
        <begin position="378"/>
        <end position="503"/>
    </location>
</feature>
<comment type="cofactor">
    <cofactor evidence="2">
        <name>Mg(2+)</name>
        <dbReference type="ChEBI" id="CHEBI:18420"/>
    </cofactor>
</comment>
<evidence type="ECO:0000256" key="9">
    <source>
        <dbReference type="ARBA" id="ARBA00022842"/>
    </source>
</evidence>
<protein>
    <recommendedName>
        <fullName evidence="4">DNA-(apurinic or apyrimidinic site) endonuclease 2</fullName>
    </recommendedName>
</protein>
<comment type="caution">
    <text evidence="14">The sequence shown here is derived from an EMBL/GenBank/DDBJ whole genome shotgun (WGS) entry which is preliminary data.</text>
</comment>
<dbReference type="PANTHER" id="PTHR22748:SF4">
    <property type="entry name" value="DNA-(APURINIC OR APYRIMIDINIC SITE) ENDONUCLEASE 2"/>
    <property type="match status" value="1"/>
</dbReference>
<dbReference type="InterPro" id="IPR020848">
    <property type="entry name" value="AP_endonuclease_F1_CS"/>
</dbReference>
<reference evidence="14 15" key="1">
    <citation type="journal article" date="2025" name="Microbiol. Resour. Announc.">
        <title>Draft genome sequences for Neonectria magnoliae and Neonectria punicea, canker pathogens of Liriodendron tulipifera and Acer saccharum in West Virginia.</title>
        <authorList>
            <person name="Petronek H.M."/>
            <person name="Kasson M.T."/>
            <person name="Metheny A.M."/>
            <person name="Stauder C.M."/>
            <person name="Lovett B."/>
            <person name="Lynch S.C."/>
            <person name="Garnas J.R."/>
            <person name="Kasson L.R."/>
            <person name="Stajich J.E."/>
        </authorList>
    </citation>
    <scope>NUCLEOTIDE SEQUENCE [LARGE SCALE GENOMIC DNA]</scope>
    <source>
        <strain evidence="14 15">NRRL 64653</strain>
    </source>
</reference>
<evidence type="ECO:0000256" key="12">
    <source>
        <dbReference type="SAM" id="MobiDB-lite"/>
    </source>
</evidence>
<dbReference type="EMBL" id="JAZAVJ010000182">
    <property type="protein sequence ID" value="KAK7408551.1"/>
    <property type="molecule type" value="Genomic_DNA"/>
</dbReference>
<keyword evidence="8" id="KW-0862">Zinc</keyword>
<feature type="compositionally biased region" description="Polar residues" evidence="12">
    <location>
        <begin position="383"/>
        <end position="406"/>
    </location>
</feature>
<sequence length="596" mass="66340">MPFRITTWNVNGIRNPFGYQPWREKRTFQAMFEILEADIVVMQETKIQRKDLQDDMVLVPGWDVFFSLPKHKKGYSGVAIYTRNATCAPVRAEEGITGVLTSPKSTTKFRDLPRDQQIGGYPRPGQLDAALDEATLDSEGRCVILEFPAFVLFGVYSPANRDESRDEFRLGFLQALDVRIRNLVAEGKQVVLTGDLNIIRSEVDSTNVVEMLRKEGVSTEDWLNAPARRMFNQLVFGGAVKQPRDEGREEPVLWDLCRCFHPDREGMNTCWDTKRNTRPANNGSRIDYVLCSDGIKPWFTSADIQEGLMGSDHCPVFATLAPEVRTRDGGRALLELLNPPGVFQGDQRRRDWAPADLLPLSARLIPEFDRRRNIRDMFAKRTGPSSPLQGSVGTPSSQFSSNPATEETSDTPREKPDDHPSDTPALFTRAPSQPIVKRLAEAAPSRSLKRSKASADTKNKAAAGQRTLQGFFKPKASAAAVEATPSPTKAPLASAPDDVTDDDASDKVFDPIEAKESWSKLLSRRVVPRCDHNEPCISLVTKKPGVNCGRSFYICPRPLGPSGDKEKGSEWRCGTFIWSSDWKPSGGDVHSLSTWD</sequence>
<evidence type="ECO:0000313" key="15">
    <source>
        <dbReference type="Proteomes" id="UP001498476"/>
    </source>
</evidence>
<dbReference type="PROSITE" id="PS51999">
    <property type="entry name" value="ZF_GRF"/>
    <property type="match status" value="1"/>
</dbReference>
<keyword evidence="9" id="KW-0460">Magnesium</keyword>
<feature type="compositionally biased region" description="Basic and acidic residues" evidence="12">
    <location>
        <begin position="410"/>
        <end position="421"/>
    </location>
</feature>
<evidence type="ECO:0000256" key="1">
    <source>
        <dbReference type="ARBA" id="ARBA00001936"/>
    </source>
</evidence>
<evidence type="ECO:0000313" key="14">
    <source>
        <dbReference type="EMBL" id="KAK7408551.1"/>
    </source>
</evidence>
<dbReference type="SUPFAM" id="SSF56219">
    <property type="entry name" value="DNase I-like"/>
    <property type="match status" value="1"/>
</dbReference>
<dbReference type="PANTHER" id="PTHR22748">
    <property type="entry name" value="AP ENDONUCLEASE"/>
    <property type="match status" value="1"/>
</dbReference>
<keyword evidence="5" id="KW-0479">Metal-binding</keyword>
<evidence type="ECO:0000256" key="3">
    <source>
        <dbReference type="ARBA" id="ARBA00007092"/>
    </source>
</evidence>
<evidence type="ECO:0000256" key="11">
    <source>
        <dbReference type="PROSITE-ProRule" id="PRU01343"/>
    </source>
</evidence>
<dbReference type="PROSITE" id="PS51435">
    <property type="entry name" value="AP_NUCLEASE_F1_4"/>
    <property type="match status" value="1"/>
</dbReference>
<evidence type="ECO:0000256" key="6">
    <source>
        <dbReference type="ARBA" id="ARBA00022771"/>
    </source>
</evidence>
<dbReference type="GO" id="GO:0140078">
    <property type="term" value="F:class I DNA-(apurinic or apyrimidinic site) endonuclease activity"/>
    <property type="evidence" value="ECO:0007669"/>
    <property type="project" value="UniProtKB-EC"/>
</dbReference>
<dbReference type="InterPro" id="IPR020847">
    <property type="entry name" value="AP_endonuclease_F1_BS"/>
</dbReference>
<accession>A0ABR1GT57</accession>
<evidence type="ECO:0000256" key="5">
    <source>
        <dbReference type="ARBA" id="ARBA00022723"/>
    </source>
</evidence>
<comment type="similarity">
    <text evidence="3">Belongs to the DNA repair enzymes AP/ExoA family.</text>
</comment>
<keyword evidence="7" id="KW-0378">Hydrolase</keyword>
<evidence type="ECO:0000256" key="4">
    <source>
        <dbReference type="ARBA" id="ARBA00013541"/>
    </source>
</evidence>
<evidence type="ECO:0000256" key="2">
    <source>
        <dbReference type="ARBA" id="ARBA00001946"/>
    </source>
</evidence>
<keyword evidence="14" id="KW-0255">Endonuclease</keyword>
<feature type="domain" description="GRF-type" evidence="13">
    <location>
        <begin position="530"/>
        <end position="582"/>
    </location>
</feature>
<proteinExistence type="inferred from homology"/>
<name>A0ABR1GT57_9HYPO</name>
<organism evidence="14 15">
    <name type="scientific">Neonectria punicea</name>
    <dbReference type="NCBI Taxonomy" id="979145"/>
    <lineage>
        <taxon>Eukaryota</taxon>
        <taxon>Fungi</taxon>
        <taxon>Dikarya</taxon>
        <taxon>Ascomycota</taxon>
        <taxon>Pezizomycotina</taxon>
        <taxon>Sordariomycetes</taxon>
        <taxon>Hypocreomycetidae</taxon>
        <taxon>Hypocreales</taxon>
        <taxon>Nectriaceae</taxon>
        <taxon>Neonectria</taxon>
    </lineage>
</organism>
<evidence type="ECO:0000256" key="10">
    <source>
        <dbReference type="ARBA" id="ARBA00023242"/>
    </source>
</evidence>
<dbReference type="Pfam" id="PF03372">
    <property type="entry name" value="Exo_endo_phos"/>
    <property type="match status" value="1"/>
</dbReference>
<dbReference type="PROSITE" id="PS00728">
    <property type="entry name" value="AP_NUCLEASE_F1_3"/>
    <property type="match status" value="1"/>
</dbReference>
<evidence type="ECO:0000256" key="7">
    <source>
        <dbReference type="ARBA" id="ARBA00022801"/>
    </source>
</evidence>
<keyword evidence="14" id="KW-0456">Lyase</keyword>
<dbReference type="PROSITE" id="PS00726">
    <property type="entry name" value="AP_NUCLEASE_F1_1"/>
    <property type="match status" value="1"/>
</dbReference>
<dbReference type="Gene3D" id="3.60.10.10">
    <property type="entry name" value="Endonuclease/exonuclease/phosphatase"/>
    <property type="match status" value="1"/>
</dbReference>
<keyword evidence="6 11" id="KW-0863">Zinc-finger</keyword>
<keyword evidence="15" id="KW-1185">Reference proteome</keyword>
<dbReference type="InterPro" id="IPR004808">
    <property type="entry name" value="AP_endonuc_1"/>
</dbReference>
<keyword evidence="14" id="KW-0540">Nuclease</keyword>
<comment type="cofactor">
    <cofactor evidence="1">
        <name>Mn(2+)</name>
        <dbReference type="ChEBI" id="CHEBI:29035"/>
    </cofactor>
</comment>
<dbReference type="InterPro" id="IPR010666">
    <property type="entry name" value="Znf_GRF"/>
</dbReference>
<dbReference type="CDD" id="cd09088">
    <property type="entry name" value="Ape2-like_AP-endo"/>
    <property type="match status" value="1"/>
</dbReference>
<dbReference type="InterPro" id="IPR036691">
    <property type="entry name" value="Endo/exonu/phosph_ase_sf"/>
</dbReference>
<dbReference type="InterPro" id="IPR005135">
    <property type="entry name" value="Endo/exonuclease/phosphatase"/>
</dbReference>
<keyword evidence="10" id="KW-0539">Nucleus</keyword>